<dbReference type="PANTHER" id="PTHR43847">
    <property type="entry name" value="BLL3993 PROTEIN"/>
    <property type="match status" value="1"/>
</dbReference>
<dbReference type="AlphaFoldDB" id="A0A0H5RW60"/>
<keyword evidence="6" id="KW-0808">Transferase</keyword>
<feature type="transmembrane region" description="Helical" evidence="5">
    <location>
        <begin position="75"/>
        <end position="96"/>
    </location>
</feature>
<proteinExistence type="predicted"/>
<dbReference type="GO" id="GO:0008168">
    <property type="term" value="F:methyltransferase activity"/>
    <property type="evidence" value="ECO:0007669"/>
    <property type="project" value="UniProtKB-KW"/>
</dbReference>
<sequence>MKVGMQAAVSSVVGLAVFAVLVFAPAGTFDYWRGWVFIAVFAVATFVPSLYLALHDPAALRRRMQAGPTAETRPVQKFASAMAFLLLAVMIVTSALDYRFGWSAVPAVVSVLGDALVAIGLGIAMLVVIQNSYAAANVKVEAGQAVVSTGLYGLVRHPMYSGNVIMMIGLPLALGSYWALLLLIPGLALLALRISDEEKMLRTELDGYDEYTEKVGYRLLPYLW</sequence>
<feature type="transmembrane region" description="Helical" evidence="5">
    <location>
        <begin position="32"/>
        <end position="54"/>
    </location>
</feature>
<evidence type="ECO:0000313" key="6">
    <source>
        <dbReference type="EMBL" id="CRZ18163.1"/>
    </source>
</evidence>
<dbReference type="OrthoDB" id="7203053at2"/>
<dbReference type="STRING" id="146018.BN2156_05064"/>
<evidence type="ECO:0000256" key="1">
    <source>
        <dbReference type="ARBA" id="ARBA00004127"/>
    </source>
</evidence>
<evidence type="ECO:0000256" key="3">
    <source>
        <dbReference type="ARBA" id="ARBA00022989"/>
    </source>
</evidence>
<evidence type="ECO:0000313" key="7">
    <source>
        <dbReference type="Proteomes" id="UP000199147"/>
    </source>
</evidence>
<evidence type="ECO:0000256" key="2">
    <source>
        <dbReference type="ARBA" id="ARBA00022692"/>
    </source>
</evidence>
<dbReference type="PANTHER" id="PTHR43847:SF1">
    <property type="entry name" value="BLL3993 PROTEIN"/>
    <property type="match status" value="1"/>
</dbReference>
<dbReference type="RefSeq" id="WP_090517755.1">
    <property type="nucleotide sequence ID" value="NZ_CWKH01000003.1"/>
</dbReference>
<keyword evidence="3 5" id="KW-1133">Transmembrane helix</keyword>
<evidence type="ECO:0000256" key="5">
    <source>
        <dbReference type="SAM" id="Phobius"/>
    </source>
</evidence>
<name>A0A0H5RW60_9MYCO</name>
<comment type="subcellular location">
    <subcellularLocation>
        <location evidence="1">Endomembrane system</location>
        <topology evidence="1">Multi-pass membrane protein</topology>
    </subcellularLocation>
</comment>
<feature type="transmembrane region" description="Helical" evidence="5">
    <location>
        <begin position="7"/>
        <end position="26"/>
    </location>
</feature>
<dbReference type="Proteomes" id="UP000199147">
    <property type="component" value="Unassembled WGS sequence"/>
</dbReference>
<feature type="transmembrane region" description="Helical" evidence="5">
    <location>
        <begin position="167"/>
        <end position="192"/>
    </location>
</feature>
<dbReference type="Gene3D" id="1.20.120.1630">
    <property type="match status" value="1"/>
</dbReference>
<reference evidence="7" key="1">
    <citation type="submission" date="2015-07" db="EMBL/GenBank/DDBJ databases">
        <authorList>
            <person name="Urmite Genomes"/>
        </authorList>
    </citation>
    <scope>NUCLEOTIDE SEQUENCE [LARGE SCALE GENOMIC DNA]</scope>
    <source>
        <strain evidence="7">type strain: ATCC 49404</strain>
    </source>
</reference>
<feature type="transmembrane region" description="Helical" evidence="5">
    <location>
        <begin position="108"/>
        <end position="129"/>
    </location>
</feature>
<dbReference type="InterPro" id="IPR052527">
    <property type="entry name" value="Metal_cation-efflux_comp"/>
</dbReference>
<keyword evidence="4 5" id="KW-0472">Membrane</keyword>
<evidence type="ECO:0000256" key="4">
    <source>
        <dbReference type="ARBA" id="ARBA00023136"/>
    </source>
</evidence>
<gene>
    <name evidence="6" type="ORF">BN2156_05064</name>
</gene>
<organism evidence="6 7">
    <name type="scientific">Mycolicibacterium neworleansense</name>
    <dbReference type="NCBI Taxonomy" id="146018"/>
    <lineage>
        <taxon>Bacteria</taxon>
        <taxon>Bacillati</taxon>
        <taxon>Actinomycetota</taxon>
        <taxon>Actinomycetes</taxon>
        <taxon>Mycobacteriales</taxon>
        <taxon>Mycobacteriaceae</taxon>
        <taxon>Mycolicibacterium</taxon>
    </lineage>
</organism>
<dbReference type="Pfam" id="PF04191">
    <property type="entry name" value="PEMT"/>
    <property type="match status" value="1"/>
</dbReference>
<dbReference type="GO" id="GO:0012505">
    <property type="term" value="C:endomembrane system"/>
    <property type="evidence" value="ECO:0007669"/>
    <property type="project" value="UniProtKB-SubCell"/>
</dbReference>
<dbReference type="InterPro" id="IPR007318">
    <property type="entry name" value="Phopholipid_MeTrfase"/>
</dbReference>
<keyword evidence="6" id="KW-0489">Methyltransferase</keyword>
<keyword evidence="7" id="KW-1185">Reference proteome</keyword>
<dbReference type="GO" id="GO:0032259">
    <property type="term" value="P:methylation"/>
    <property type="evidence" value="ECO:0007669"/>
    <property type="project" value="UniProtKB-KW"/>
</dbReference>
<feature type="transmembrane region" description="Helical" evidence="5">
    <location>
        <begin position="136"/>
        <end position="155"/>
    </location>
</feature>
<accession>A0A0H5RW60</accession>
<protein>
    <submittedName>
        <fullName evidence="6">Isoprenylcysteine carboxyl methyltransferase (Icmt) family protein</fullName>
    </submittedName>
</protein>
<keyword evidence="2 5" id="KW-0812">Transmembrane</keyword>
<dbReference type="EMBL" id="CWKH01000003">
    <property type="protein sequence ID" value="CRZ18163.1"/>
    <property type="molecule type" value="Genomic_DNA"/>
</dbReference>